<dbReference type="EMBL" id="CP046565">
    <property type="protein sequence ID" value="QJD30748.1"/>
    <property type="molecule type" value="Genomic_DNA"/>
</dbReference>
<dbReference type="GO" id="GO:0019288">
    <property type="term" value="P:isopentenyl diphosphate biosynthetic process, methylerythritol 4-phosphate pathway"/>
    <property type="evidence" value="ECO:0007669"/>
    <property type="project" value="UniProtKB-UniRule"/>
</dbReference>
<dbReference type="NCBIfam" id="TIGR00154">
    <property type="entry name" value="ispE"/>
    <property type="match status" value="1"/>
</dbReference>
<evidence type="ECO:0000256" key="7">
    <source>
        <dbReference type="HAMAP-Rule" id="MF_00061"/>
    </source>
</evidence>
<keyword evidence="5 7" id="KW-0067">ATP-binding</keyword>
<accession>A0A858QA31</accession>
<keyword evidence="10" id="KW-1185">Reference proteome</keyword>
<keyword evidence="6 7" id="KW-0414">Isoprene biosynthesis</keyword>
<sequence length="295" mass="31671">MDHREFSGMKSPSLRLPAPAKLNLTLRITGRRADGYHNLQTVFQFVDWCDWLEFRANASGELALREPLAGVPAEQNLIIRAAQLLKDYAGVSAGADIILEKNLPMGGGLGGGSSDAATTLVALNRLWALGLDRETLMSVGLRLGADVPIFVFGHAAWAEGVGERLQIVELPEPWYVIVVPPCHVSTAEIFGAPDLTRDNEPITIADFLAGSHENHCLDAVVRRYPVVAEAMRALAKYSPDVRLTGTGACVYSVHGSEEEARASHEALAGAWTAMVASGRNLSPLYEALSGLSSCI</sequence>
<dbReference type="PANTHER" id="PTHR43527:SF2">
    <property type="entry name" value="4-DIPHOSPHOCYTIDYL-2-C-METHYL-D-ERYTHRITOL KINASE, CHLOROPLASTIC"/>
    <property type="match status" value="1"/>
</dbReference>
<reference evidence="10" key="1">
    <citation type="submission" date="2019-12" db="EMBL/GenBank/DDBJ databases">
        <authorList>
            <person name="Awala S.I."/>
            <person name="Rhee S.K."/>
        </authorList>
    </citation>
    <scope>NUCLEOTIDE SEQUENCE [LARGE SCALE GENOMIC DNA]</scope>
    <source>
        <strain evidence="10">IM1</strain>
    </source>
</reference>
<evidence type="ECO:0000313" key="9">
    <source>
        <dbReference type="EMBL" id="QJD30748.1"/>
    </source>
</evidence>
<feature type="domain" description="GHMP kinase N-terminal" evidence="8">
    <location>
        <begin position="76"/>
        <end position="153"/>
    </location>
</feature>
<organism evidence="9 10">
    <name type="scientific">Methylococcus geothermalis</name>
    <dbReference type="NCBI Taxonomy" id="2681310"/>
    <lineage>
        <taxon>Bacteria</taxon>
        <taxon>Pseudomonadati</taxon>
        <taxon>Pseudomonadota</taxon>
        <taxon>Gammaproteobacteria</taxon>
        <taxon>Methylococcales</taxon>
        <taxon>Methylococcaceae</taxon>
        <taxon>Methylococcus</taxon>
    </lineage>
</organism>
<dbReference type="Pfam" id="PF00288">
    <property type="entry name" value="GHMP_kinases_N"/>
    <property type="match status" value="1"/>
</dbReference>
<keyword evidence="4 7" id="KW-0418">Kinase</keyword>
<dbReference type="HAMAP" id="MF_00061">
    <property type="entry name" value="IspE"/>
    <property type="match status" value="1"/>
</dbReference>
<feature type="active site" evidence="7">
    <location>
        <position position="21"/>
    </location>
</feature>
<evidence type="ECO:0000256" key="3">
    <source>
        <dbReference type="ARBA" id="ARBA00022741"/>
    </source>
</evidence>
<dbReference type="InterPro" id="IPR006204">
    <property type="entry name" value="GHMP_kinase_N_dom"/>
</dbReference>
<evidence type="ECO:0000256" key="2">
    <source>
        <dbReference type="ARBA" id="ARBA00022679"/>
    </source>
</evidence>
<name>A0A858QA31_9GAMM</name>
<evidence type="ECO:0000256" key="6">
    <source>
        <dbReference type="ARBA" id="ARBA00023229"/>
    </source>
</evidence>
<dbReference type="UniPathway" id="UPA00056">
    <property type="reaction ID" value="UER00094"/>
</dbReference>
<feature type="active site" evidence="7">
    <location>
        <position position="146"/>
    </location>
</feature>
<evidence type="ECO:0000256" key="4">
    <source>
        <dbReference type="ARBA" id="ARBA00022777"/>
    </source>
</evidence>
<evidence type="ECO:0000256" key="5">
    <source>
        <dbReference type="ARBA" id="ARBA00022840"/>
    </source>
</evidence>
<dbReference type="Gene3D" id="3.30.70.890">
    <property type="entry name" value="GHMP kinase, C-terminal domain"/>
    <property type="match status" value="1"/>
</dbReference>
<dbReference type="SUPFAM" id="SSF55060">
    <property type="entry name" value="GHMP Kinase, C-terminal domain"/>
    <property type="match status" value="1"/>
</dbReference>
<evidence type="ECO:0000259" key="8">
    <source>
        <dbReference type="Pfam" id="PF00288"/>
    </source>
</evidence>
<comment type="function">
    <text evidence="7">Catalyzes the phosphorylation of the position 2 hydroxy group of 4-diphosphocytidyl-2C-methyl-D-erythritol.</text>
</comment>
<dbReference type="GO" id="GO:0050515">
    <property type="term" value="F:4-(cytidine 5'-diphospho)-2-C-methyl-D-erythritol kinase activity"/>
    <property type="evidence" value="ECO:0007669"/>
    <property type="project" value="UniProtKB-UniRule"/>
</dbReference>
<evidence type="ECO:0000256" key="1">
    <source>
        <dbReference type="ARBA" id="ARBA00017473"/>
    </source>
</evidence>
<comment type="pathway">
    <text evidence="7">Isoprenoid biosynthesis; isopentenyl diphosphate biosynthesis via DXP pathway; isopentenyl diphosphate from 1-deoxy-D-xylulose 5-phosphate: step 3/6.</text>
</comment>
<dbReference type="PANTHER" id="PTHR43527">
    <property type="entry name" value="4-DIPHOSPHOCYTIDYL-2-C-METHYL-D-ERYTHRITOL KINASE, CHLOROPLASTIC"/>
    <property type="match status" value="1"/>
</dbReference>
<comment type="similarity">
    <text evidence="7">Belongs to the GHMP kinase family. IspE subfamily.</text>
</comment>
<dbReference type="InterPro" id="IPR004424">
    <property type="entry name" value="IspE"/>
</dbReference>
<evidence type="ECO:0000313" key="10">
    <source>
        <dbReference type="Proteomes" id="UP000503004"/>
    </source>
</evidence>
<protein>
    <recommendedName>
        <fullName evidence="1 7">4-diphosphocytidyl-2-C-methyl-D-erythritol kinase</fullName>
        <shortName evidence="7">CMK</shortName>
        <ecNumber evidence="7">2.7.1.148</ecNumber>
    </recommendedName>
    <alternativeName>
        <fullName evidence="7">4-(cytidine-5'-diphospho)-2-C-methyl-D-erythritol kinase</fullName>
    </alternativeName>
</protein>
<proteinExistence type="inferred from homology"/>
<dbReference type="InterPro" id="IPR036554">
    <property type="entry name" value="GHMP_kinase_C_sf"/>
</dbReference>
<dbReference type="SUPFAM" id="SSF54211">
    <property type="entry name" value="Ribosomal protein S5 domain 2-like"/>
    <property type="match status" value="1"/>
</dbReference>
<dbReference type="AlphaFoldDB" id="A0A858QA31"/>
<feature type="binding site" evidence="7">
    <location>
        <begin position="104"/>
        <end position="114"/>
    </location>
    <ligand>
        <name>ATP</name>
        <dbReference type="ChEBI" id="CHEBI:30616"/>
    </ligand>
</feature>
<comment type="catalytic activity">
    <reaction evidence="7">
        <text>4-CDP-2-C-methyl-D-erythritol + ATP = 4-CDP-2-C-methyl-D-erythritol 2-phosphate + ADP + H(+)</text>
        <dbReference type="Rhea" id="RHEA:18437"/>
        <dbReference type="ChEBI" id="CHEBI:15378"/>
        <dbReference type="ChEBI" id="CHEBI:30616"/>
        <dbReference type="ChEBI" id="CHEBI:57823"/>
        <dbReference type="ChEBI" id="CHEBI:57919"/>
        <dbReference type="ChEBI" id="CHEBI:456216"/>
        <dbReference type="EC" id="2.7.1.148"/>
    </reaction>
</comment>
<dbReference type="InterPro" id="IPR020568">
    <property type="entry name" value="Ribosomal_Su5_D2-typ_SF"/>
</dbReference>
<keyword evidence="2 7" id="KW-0808">Transferase</keyword>
<dbReference type="EC" id="2.7.1.148" evidence="7"/>
<keyword evidence="3 7" id="KW-0547">Nucleotide-binding</keyword>
<dbReference type="GO" id="GO:0005524">
    <property type="term" value="F:ATP binding"/>
    <property type="evidence" value="ECO:0007669"/>
    <property type="project" value="UniProtKB-UniRule"/>
</dbReference>
<dbReference type="Proteomes" id="UP000503004">
    <property type="component" value="Chromosome"/>
</dbReference>
<gene>
    <name evidence="7 9" type="primary">ispE</name>
    <name evidence="9" type="ORF">GNH96_12725</name>
</gene>
<dbReference type="RefSeq" id="WP_169604024.1">
    <property type="nucleotide sequence ID" value="NZ_CP046565.1"/>
</dbReference>
<dbReference type="InterPro" id="IPR014721">
    <property type="entry name" value="Ribsml_uS5_D2-typ_fold_subgr"/>
</dbReference>
<dbReference type="KEGG" id="metu:GNH96_12725"/>
<dbReference type="GO" id="GO:0016114">
    <property type="term" value="P:terpenoid biosynthetic process"/>
    <property type="evidence" value="ECO:0007669"/>
    <property type="project" value="UniProtKB-UniRule"/>
</dbReference>
<dbReference type="Gene3D" id="3.30.230.10">
    <property type="match status" value="1"/>
</dbReference>
<dbReference type="PIRSF" id="PIRSF010376">
    <property type="entry name" value="IspE"/>
    <property type="match status" value="1"/>
</dbReference>